<keyword evidence="2" id="KW-1185">Reference proteome</keyword>
<dbReference type="EMBL" id="CALSDN010000016">
    <property type="protein sequence ID" value="CAH6723509.1"/>
    <property type="molecule type" value="Genomic_DNA"/>
</dbReference>
<dbReference type="Proteomes" id="UP001152531">
    <property type="component" value="Unassembled WGS sequence"/>
</dbReference>
<reference evidence="1" key="1">
    <citation type="submission" date="2022-06" db="EMBL/GenBank/DDBJ databases">
        <authorList>
            <person name="Legras J.-L."/>
            <person name="Devillers H."/>
            <person name="Grondin C."/>
        </authorList>
    </citation>
    <scope>NUCLEOTIDE SEQUENCE</scope>
    <source>
        <strain evidence="1">CLIB 1444</strain>
    </source>
</reference>
<sequence>MKIVICLSVLLWAPLSEASLLKSALPFPDWLRDFTGLTEWPGLDPPYIPLDFINFAAIEPSSNHKIGECNNILPNSCSFDCSNCVSTEDIFNCPKLSQTFDDGPSAFTLKLINNLKTPSTFFTLGTQIVKYPEIYKQAMAKGNVMASHSWSHKYLPELTNEEIIAQIEWSVWAMNATGHHLPKYFRPPYGGLDNRVRSIVKQFGMTNVLWNFDTHDWKILLGQRKASDILKDITNHKSAGNGLILEHDHSSQTVNVGIDINKILDGQLTVPQCVGGVNYLRTF</sequence>
<gene>
    <name evidence="1" type="ORF">CLIB1444_16S00386</name>
</gene>
<evidence type="ECO:0000313" key="1">
    <source>
        <dbReference type="EMBL" id="CAH6723509.1"/>
    </source>
</evidence>
<organism evidence="1 2">
    <name type="scientific">[Candida] jaroonii</name>
    <dbReference type="NCBI Taxonomy" id="467808"/>
    <lineage>
        <taxon>Eukaryota</taxon>
        <taxon>Fungi</taxon>
        <taxon>Dikarya</taxon>
        <taxon>Ascomycota</taxon>
        <taxon>Saccharomycotina</taxon>
        <taxon>Pichiomycetes</taxon>
        <taxon>Debaryomycetaceae</taxon>
        <taxon>Yamadazyma</taxon>
    </lineage>
</organism>
<evidence type="ECO:0000313" key="2">
    <source>
        <dbReference type="Proteomes" id="UP001152531"/>
    </source>
</evidence>
<comment type="caution">
    <text evidence="1">The sequence shown here is derived from an EMBL/GenBank/DDBJ whole genome shotgun (WGS) entry which is preliminary data.</text>
</comment>
<protein>
    <submittedName>
        <fullName evidence="1">Chitin deacetylase 2</fullName>
    </submittedName>
</protein>
<name>A0ACA9YFM1_9ASCO</name>
<accession>A0ACA9YFM1</accession>
<proteinExistence type="predicted"/>